<keyword evidence="2" id="KW-1185">Reference proteome</keyword>
<dbReference type="InterPro" id="IPR005019">
    <property type="entry name" value="Adenine_glyco"/>
</dbReference>
<evidence type="ECO:0000313" key="2">
    <source>
        <dbReference type="Proteomes" id="UP000229757"/>
    </source>
</evidence>
<dbReference type="PANTHER" id="PTHR30037:SF3">
    <property type="entry name" value="BLR0857 PROTEIN"/>
    <property type="match status" value="1"/>
</dbReference>
<gene>
    <name evidence="1" type="ORF">REIFOR_01061</name>
</gene>
<dbReference type="Pfam" id="PF03352">
    <property type="entry name" value="Adenine_glyco"/>
    <property type="match status" value="1"/>
</dbReference>
<dbReference type="InterPro" id="IPR011257">
    <property type="entry name" value="DNA_glycosylase"/>
</dbReference>
<protein>
    <submittedName>
        <fullName evidence="1">DNA-3-methyladenine glycosylase</fullName>
        <ecNumber evidence="1">3.2.2.20</ecNumber>
    </submittedName>
</protein>
<dbReference type="EC" id="3.2.2.20" evidence="1"/>
<accession>A0A2K8KSE2</accession>
<dbReference type="GO" id="GO:0008725">
    <property type="term" value="F:DNA-3-methyladenine glycosylase activity"/>
    <property type="evidence" value="ECO:0007669"/>
    <property type="project" value="UniProtKB-EC"/>
</dbReference>
<dbReference type="GO" id="GO:0006284">
    <property type="term" value="P:base-excision repair"/>
    <property type="evidence" value="ECO:0007669"/>
    <property type="project" value="InterPro"/>
</dbReference>
<keyword evidence="1" id="KW-0326">Glycosidase</keyword>
<dbReference type="PANTHER" id="PTHR30037">
    <property type="entry name" value="DNA-3-METHYLADENINE GLYCOSYLASE 1"/>
    <property type="match status" value="1"/>
</dbReference>
<dbReference type="EMBL" id="CP011797">
    <property type="protein sequence ID" value="ATX76214.1"/>
    <property type="molecule type" value="Genomic_DNA"/>
</dbReference>
<dbReference type="InterPro" id="IPR052891">
    <property type="entry name" value="DNA-3mA_glycosylase"/>
</dbReference>
<organism evidence="1 2">
    <name type="scientific">Reinekea forsetii</name>
    <dbReference type="NCBI Taxonomy" id="1336806"/>
    <lineage>
        <taxon>Bacteria</taxon>
        <taxon>Pseudomonadati</taxon>
        <taxon>Pseudomonadota</taxon>
        <taxon>Gammaproteobacteria</taxon>
        <taxon>Oceanospirillales</taxon>
        <taxon>Saccharospirillaceae</taxon>
        <taxon>Reinekea</taxon>
    </lineage>
</organism>
<dbReference type="KEGG" id="rfo:REIFOR_01061"/>
<dbReference type="Proteomes" id="UP000229757">
    <property type="component" value="Chromosome"/>
</dbReference>
<dbReference type="AlphaFoldDB" id="A0A2K8KSE2"/>
<keyword evidence="1" id="KW-0378">Hydrolase</keyword>
<name>A0A2K8KSE2_9GAMM</name>
<reference evidence="1 2" key="1">
    <citation type="journal article" date="2017" name="Environ. Microbiol.">
        <title>Genomic and physiological analyses of 'Reinekea forsetii' reveal a versatile opportunistic lifestyle during spring algae blooms.</title>
        <authorList>
            <person name="Avci B."/>
            <person name="Hahnke R.L."/>
            <person name="Chafee M."/>
            <person name="Fischer T."/>
            <person name="Gruber-Vodicka H."/>
            <person name="Tegetmeyer H.E."/>
            <person name="Harder J."/>
            <person name="Fuchs B.M."/>
            <person name="Amann R.I."/>
            <person name="Teeling H."/>
        </authorList>
    </citation>
    <scope>NUCLEOTIDE SEQUENCE [LARGE SCALE GENOMIC DNA]</scope>
    <source>
        <strain evidence="1 2">Hel1_31_D35</strain>
    </source>
</reference>
<proteinExistence type="predicted"/>
<dbReference type="Gene3D" id="1.10.340.30">
    <property type="entry name" value="Hypothetical protein, domain 2"/>
    <property type="match status" value="1"/>
</dbReference>
<dbReference type="OrthoDB" id="9795156at2"/>
<sequence>MTFEDYWHQALNHYQNEAHIRARFPRLRTAAELRSVTDDRYLSAISQRVFRAGMRHSVVDSRWPAFEEHFWGFDPRACQLIDDARFEQLMLNAALIRHWRKMKTIPINAQMVSDISREFGSFGDFIAQWPSDDIVSLWLLFKKRGAFLGGDGGARVLRMFGKDTFVLSNDVVRVLVNEGVVSAKPTGLRDLHRVQAYFNDLQEQSGLPLSAVSTVLAMSIGP</sequence>
<evidence type="ECO:0000313" key="1">
    <source>
        <dbReference type="EMBL" id="ATX76214.1"/>
    </source>
</evidence>
<dbReference type="SUPFAM" id="SSF48150">
    <property type="entry name" value="DNA-glycosylase"/>
    <property type="match status" value="1"/>
</dbReference>
<dbReference type="RefSeq" id="WP_100256571.1">
    <property type="nucleotide sequence ID" value="NZ_CP011797.1"/>
</dbReference>